<proteinExistence type="evidence at transcript level"/>
<dbReference type="Gene3D" id="1.10.1650.10">
    <property type="match status" value="1"/>
</dbReference>
<evidence type="ECO:0000256" key="3">
    <source>
        <dbReference type="ARBA" id="ARBA00023274"/>
    </source>
</evidence>
<evidence type="ECO:0000259" key="6">
    <source>
        <dbReference type="SMART" id="SM01416"/>
    </source>
</evidence>
<comment type="similarity">
    <text evidence="1">Belongs to the eukaryotic ribosomal protein eL19 family.</text>
</comment>
<dbReference type="GO" id="GO:0003723">
    <property type="term" value="F:RNA binding"/>
    <property type="evidence" value="ECO:0007669"/>
    <property type="project" value="InterPro"/>
</dbReference>
<evidence type="ECO:0000256" key="2">
    <source>
        <dbReference type="ARBA" id="ARBA00022980"/>
    </source>
</evidence>
<evidence type="ECO:0000256" key="4">
    <source>
        <dbReference type="ARBA" id="ARBA00035217"/>
    </source>
</evidence>
<evidence type="ECO:0000313" key="7">
    <source>
        <dbReference type="EMBL" id="AGN29626.1"/>
    </source>
</evidence>
<dbReference type="InterPro" id="IPR000196">
    <property type="entry name" value="Ribosomal_eL19_dom"/>
</dbReference>
<dbReference type="PANTHER" id="PTHR10722">
    <property type="entry name" value="60S RIBOSOMAL PROTEIN L19"/>
    <property type="match status" value="1"/>
</dbReference>
<dbReference type="Pfam" id="PF25476">
    <property type="entry name" value="Ribosomal_L19e_C"/>
    <property type="match status" value="1"/>
</dbReference>
<keyword evidence="3" id="KW-0687">Ribonucleoprotein</keyword>
<dbReference type="SUPFAM" id="SSF48140">
    <property type="entry name" value="Ribosomal protein L19 (L19e)"/>
    <property type="match status" value="1"/>
</dbReference>
<dbReference type="InterPro" id="IPR039547">
    <property type="entry name" value="Ribosomal_eL19"/>
</dbReference>
<name>R9TEV5_ACAPC</name>
<dbReference type="FunFam" id="1.10.1650.10:FF:000001">
    <property type="entry name" value="Ribosomal protein L19"/>
    <property type="match status" value="1"/>
</dbReference>
<protein>
    <recommendedName>
        <fullName evidence="4">Large ribosomal subunit protein eL19</fullName>
    </recommendedName>
    <alternativeName>
        <fullName evidence="5">60S ribosomal protein L19</fullName>
    </alternativeName>
</protein>
<dbReference type="InterPro" id="IPR057260">
    <property type="entry name" value="Ribosomal_L19e_C"/>
</dbReference>
<dbReference type="SMART" id="SM01416">
    <property type="entry name" value="Ribosomal_L19e"/>
    <property type="match status" value="1"/>
</dbReference>
<dbReference type="Pfam" id="PF01280">
    <property type="entry name" value="Ribosomal_L19e"/>
    <property type="match status" value="1"/>
</dbReference>
<dbReference type="EMBL" id="KC989853">
    <property type="protein sequence ID" value="AGN29626.1"/>
    <property type="molecule type" value="mRNA"/>
</dbReference>
<dbReference type="GO" id="GO:0022625">
    <property type="term" value="C:cytosolic large ribosomal subunit"/>
    <property type="evidence" value="ECO:0007669"/>
    <property type="project" value="InterPro"/>
</dbReference>
<dbReference type="GO" id="GO:0006412">
    <property type="term" value="P:translation"/>
    <property type="evidence" value="ECO:0007669"/>
    <property type="project" value="InterPro"/>
</dbReference>
<dbReference type="InterPro" id="IPR015972">
    <property type="entry name" value="Ribosomal_eL19_dom1"/>
</dbReference>
<evidence type="ECO:0000256" key="1">
    <source>
        <dbReference type="ARBA" id="ARBA00011082"/>
    </source>
</evidence>
<dbReference type="GO" id="GO:0003735">
    <property type="term" value="F:structural constituent of ribosome"/>
    <property type="evidence" value="ECO:0007669"/>
    <property type="project" value="InterPro"/>
</dbReference>
<evidence type="ECO:0000256" key="5">
    <source>
        <dbReference type="ARBA" id="ARBA00035324"/>
    </source>
</evidence>
<sequence length="199" mass="22727">MAVNLTFQRRLAAKVLNVGKNKVWMDPECSSTIASCTSSNTIRKLCKDSIIVPKTVNVHSRYHANKRVAEKKKGRHMGLGKRKGAKNARCNKKTQYVRHIRALRHTLTKYYGLKKIDSSVKRNLRSRVKGNEFKSKKSLIETIIKMRNVANEEKEQAKIKQQMVQKAADKGLKKTKAHEQKIMDKIQAIKSKVMNGQKA</sequence>
<accession>R9TEV5</accession>
<feature type="domain" description="Large ribosomal subunit protein eL19" evidence="6">
    <location>
        <begin position="4"/>
        <end position="147"/>
    </location>
</feature>
<keyword evidence="2 7" id="KW-0689">Ribosomal protein</keyword>
<dbReference type="Gene3D" id="1.10.1200.240">
    <property type="match status" value="1"/>
</dbReference>
<organism evidence="7">
    <name type="scientific">Acartia pacifica</name>
    <name type="common">Copepod</name>
    <dbReference type="NCBI Taxonomy" id="335913"/>
    <lineage>
        <taxon>Eukaryota</taxon>
        <taxon>Metazoa</taxon>
        <taxon>Ecdysozoa</taxon>
        <taxon>Arthropoda</taxon>
        <taxon>Crustacea</taxon>
        <taxon>Multicrustacea</taxon>
        <taxon>Hexanauplia</taxon>
        <taxon>Copepoda</taxon>
        <taxon>Calanoida</taxon>
        <taxon>Acartiidae</taxon>
        <taxon>Acartia</taxon>
    </lineage>
</organism>
<dbReference type="InterPro" id="IPR057259">
    <property type="entry name" value="Ribosomal_L19e"/>
</dbReference>
<dbReference type="AlphaFoldDB" id="R9TEV5"/>
<reference evidence="7" key="1">
    <citation type="journal article" date="2013" name="J. Exp. Mar. Biol. Ecol.">
        <title>An improved method for achieving high-quality RNA for copepod gene transcriptomic studies.</title>
        <authorList>
            <person name="Zhang H."/>
            <person name="Finiguerra M."/>
            <person name="Dam H.G."/>
            <person name="Huang Y."/>
            <person name="Xu D."/>
            <person name="Liu G."/>
            <person name="Lin S."/>
        </authorList>
    </citation>
    <scope>NUCLEOTIDE SEQUENCE</scope>
</reference>
<dbReference type="InterPro" id="IPR035970">
    <property type="entry name" value="60S_ribosomal_eL19_sf"/>
</dbReference>